<dbReference type="EMBL" id="JAAFYZ010000209">
    <property type="protein sequence ID" value="MBS2552767.1"/>
    <property type="molecule type" value="Genomic_DNA"/>
</dbReference>
<dbReference type="PROSITE" id="PS50846">
    <property type="entry name" value="HMA_2"/>
    <property type="match status" value="1"/>
</dbReference>
<keyword evidence="1" id="KW-0479">Metal-binding</keyword>
<feature type="domain" description="HMA" evidence="2">
    <location>
        <begin position="17"/>
        <end position="82"/>
    </location>
</feature>
<dbReference type="Proteomes" id="UP000730482">
    <property type="component" value="Unassembled WGS sequence"/>
</dbReference>
<evidence type="ECO:0000259" key="2">
    <source>
        <dbReference type="PROSITE" id="PS50846"/>
    </source>
</evidence>
<dbReference type="Pfam" id="PF00403">
    <property type="entry name" value="HMA"/>
    <property type="match status" value="1"/>
</dbReference>
<evidence type="ECO:0000313" key="3">
    <source>
        <dbReference type="EMBL" id="MBS2552767.1"/>
    </source>
</evidence>
<dbReference type="SUPFAM" id="SSF55008">
    <property type="entry name" value="HMA, heavy metal-associated domain"/>
    <property type="match status" value="1"/>
</dbReference>
<gene>
    <name evidence="3" type="ORF">KGQ19_38525</name>
</gene>
<organism evidence="3 4">
    <name type="scientific">Catenulispora pinistramenti</name>
    <dbReference type="NCBI Taxonomy" id="2705254"/>
    <lineage>
        <taxon>Bacteria</taxon>
        <taxon>Bacillati</taxon>
        <taxon>Actinomycetota</taxon>
        <taxon>Actinomycetes</taxon>
        <taxon>Catenulisporales</taxon>
        <taxon>Catenulisporaceae</taxon>
        <taxon>Catenulispora</taxon>
    </lineage>
</organism>
<dbReference type="InterPro" id="IPR006121">
    <property type="entry name" value="HMA_dom"/>
</dbReference>
<name>A0ABS5L3G4_9ACTN</name>
<accession>A0ABS5L3G4</accession>
<comment type="caution">
    <text evidence="3">The sequence shown here is derived from an EMBL/GenBank/DDBJ whole genome shotgun (WGS) entry which is preliminary data.</text>
</comment>
<dbReference type="PRINTS" id="PR00944">
    <property type="entry name" value="CUEXPORT"/>
</dbReference>
<dbReference type="PROSITE" id="PS01047">
    <property type="entry name" value="HMA_1"/>
    <property type="match status" value="1"/>
</dbReference>
<dbReference type="Gene3D" id="3.30.70.100">
    <property type="match status" value="1"/>
</dbReference>
<dbReference type="InterPro" id="IPR000428">
    <property type="entry name" value="Cu-bd"/>
</dbReference>
<proteinExistence type="predicted"/>
<reference evidence="3 4" key="1">
    <citation type="submission" date="2020-02" db="EMBL/GenBank/DDBJ databases">
        <title>Acidophilic actinobacteria isolated from forest soil.</title>
        <authorList>
            <person name="Golinska P."/>
        </authorList>
    </citation>
    <scope>NUCLEOTIDE SEQUENCE [LARGE SCALE GENOMIC DNA]</scope>
    <source>
        <strain evidence="3 4">NL8</strain>
    </source>
</reference>
<keyword evidence="4" id="KW-1185">Reference proteome</keyword>
<dbReference type="InterPro" id="IPR017969">
    <property type="entry name" value="Heavy-metal-associated_CS"/>
</dbReference>
<sequence>MIELKETSVTSLSENVTTAVYTVSGMTCGHCVKSVTEEVGAIDGVQNVDVVLETGKVTVTSVAPLTAGAVEAAVDEAGYTLVH</sequence>
<dbReference type="CDD" id="cd00371">
    <property type="entry name" value="HMA"/>
    <property type="match status" value="1"/>
</dbReference>
<dbReference type="InterPro" id="IPR036163">
    <property type="entry name" value="HMA_dom_sf"/>
</dbReference>
<evidence type="ECO:0000256" key="1">
    <source>
        <dbReference type="ARBA" id="ARBA00022723"/>
    </source>
</evidence>
<evidence type="ECO:0000313" key="4">
    <source>
        <dbReference type="Proteomes" id="UP000730482"/>
    </source>
</evidence>
<protein>
    <submittedName>
        <fullName evidence="3">Heavy-metal-associated domain-containing protein</fullName>
    </submittedName>
</protein>